<protein>
    <recommendedName>
        <fullName evidence="3 7">3-deoxy-D-manno-octulosonic acid transferase</fullName>
        <shortName evidence="7">Kdo transferase</shortName>
        <ecNumber evidence="2 7">2.4.99.12</ecNumber>
    </recommendedName>
    <alternativeName>
        <fullName evidence="5 7">Lipid IV(A) 3-deoxy-D-manno-octulosonic acid transferase</fullName>
    </alternativeName>
</protein>
<comment type="caution">
    <text evidence="9">The sequence shown here is derived from an EMBL/GenBank/DDBJ whole genome shotgun (WGS) entry which is preliminary data.</text>
</comment>
<evidence type="ECO:0000256" key="6">
    <source>
        <dbReference type="ARBA" id="ARBA00049183"/>
    </source>
</evidence>
<dbReference type="PANTHER" id="PTHR42755:SF1">
    <property type="entry name" value="3-DEOXY-D-MANNO-OCTULOSONIC ACID TRANSFERASE, MITOCHONDRIAL-RELATED"/>
    <property type="match status" value="1"/>
</dbReference>
<keyword evidence="7" id="KW-1003">Cell membrane</keyword>
<dbReference type="Gene3D" id="3.40.50.2000">
    <property type="entry name" value="Glycogen Phosphorylase B"/>
    <property type="match status" value="1"/>
</dbReference>
<dbReference type="GO" id="GO:0016740">
    <property type="term" value="F:transferase activity"/>
    <property type="evidence" value="ECO:0007669"/>
    <property type="project" value="UniProtKB-KW"/>
</dbReference>
<comment type="pathway">
    <text evidence="1 7">Bacterial outer membrane biogenesis; LPS core biosynthesis.</text>
</comment>
<evidence type="ECO:0000313" key="9">
    <source>
        <dbReference type="EMBL" id="GGZ46094.1"/>
    </source>
</evidence>
<proteinExistence type="inferred from homology"/>
<evidence type="ECO:0000256" key="3">
    <source>
        <dbReference type="ARBA" id="ARBA00019077"/>
    </source>
</evidence>
<feature type="domain" description="3-deoxy-D-manno-octulosonic-acid transferase N-terminal" evidence="8">
    <location>
        <begin position="46"/>
        <end position="207"/>
    </location>
</feature>
<comment type="similarity">
    <text evidence="7">Belongs to the glycosyltransferase group 1 family.</text>
</comment>
<dbReference type="Proteomes" id="UP000615593">
    <property type="component" value="Unassembled WGS sequence"/>
</dbReference>
<dbReference type="EC" id="2.4.99.12" evidence="2 7"/>
<dbReference type="InterPro" id="IPR039901">
    <property type="entry name" value="Kdotransferase"/>
</dbReference>
<dbReference type="EMBL" id="BMWY01000001">
    <property type="protein sequence ID" value="GGZ46094.1"/>
    <property type="molecule type" value="Genomic_DNA"/>
</dbReference>
<keyword evidence="4 7" id="KW-0808">Transferase</keyword>
<comment type="catalytic activity">
    <reaction evidence="6 7">
        <text>lipid IVA (E. coli) + CMP-3-deoxy-beta-D-manno-octulosonate = alpha-Kdo-(2-&gt;6)-lipid IVA (E. coli) + CMP + H(+)</text>
        <dbReference type="Rhea" id="RHEA:28066"/>
        <dbReference type="ChEBI" id="CHEBI:15378"/>
        <dbReference type="ChEBI" id="CHEBI:58603"/>
        <dbReference type="ChEBI" id="CHEBI:60364"/>
        <dbReference type="ChEBI" id="CHEBI:60377"/>
        <dbReference type="ChEBI" id="CHEBI:85987"/>
        <dbReference type="EC" id="2.4.99.12"/>
    </reaction>
</comment>
<keyword evidence="10" id="KW-1185">Reference proteome</keyword>
<comment type="subcellular location">
    <subcellularLocation>
        <location evidence="7">Cell membrane</location>
    </subcellularLocation>
</comment>
<comment type="function">
    <text evidence="7">Involved in lipopolysaccharide (LPS) biosynthesis. Catalyzes the transfer of 3-deoxy-D-manno-octulosonate (Kdo) residue(s) from CMP-Kdo to lipid IV(A), the tetraacyldisaccharide-1,4'-bisphosphate precursor of lipid A.</text>
</comment>
<keyword evidence="7" id="KW-0472">Membrane</keyword>
<keyword evidence="7" id="KW-0448">Lipopolysaccharide biosynthesis</keyword>
<evidence type="ECO:0000256" key="1">
    <source>
        <dbReference type="ARBA" id="ARBA00004713"/>
    </source>
</evidence>
<evidence type="ECO:0000259" key="8">
    <source>
        <dbReference type="Pfam" id="PF04413"/>
    </source>
</evidence>
<sequence>MKLLYNFFIWLTEKVGLPIAGLFSGKLKKFTSGRKGLFQQIASTELSKHQVIWFHAASLGEYEQGLPIMEAVKERYPNYKLLVTFFSPSGYEVKKNNSIADFVFYLPLDTPKNAQKFIEAIHPKIAFFIKYEIWPNYLKVLQQKKIPALLISGLFREQQIYFKGYGRFLFKALQSFLHLFVQNEASLKVLQQHQIENASVSGDTRFDRVQLQLQKDNRLPIIEQFTQKKLTVVFGSTWPEGENFISAYINSAENEAKYIIAPHQIKAEKIDALQQKIQKKCIRYSEIEEQNLSTYDVLIIDNVGLLSKIYSYASIAYVGGALGNTGLHNILEPAVFGMPIMIGNHFEKFPEAKTLQELGGLTAISDSVEFKKELDKLIENETYRTQKGDICRNFILENTGATQKVINYLSEEKLL</sequence>
<gene>
    <name evidence="9" type="primary">kdtA</name>
    <name evidence="9" type="ORF">GCM10008088_04320</name>
</gene>
<evidence type="ECO:0000256" key="5">
    <source>
        <dbReference type="ARBA" id="ARBA00031445"/>
    </source>
</evidence>
<evidence type="ECO:0000256" key="7">
    <source>
        <dbReference type="RuleBase" id="RU365103"/>
    </source>
</evidence>
<dbReference type="RefSeq" id="WP_027886040.1">
    <property type="nucleotide sequence ID" value="NZ_BMWY01000001.1"/>
</dbReference>
<dbReference type="InterPro" id="IPR007507">
    <property type="entry name" value="Glycos_transf_N"/>
</dbReference>
<dbReference type="GeneID" id="94368078"/>
<dbReference type="InterPro" id="IPR038107">
    <property type="entry name" value="Glycos_transf_N_sf"/>
</dbReference>
<evidence type="ECO:0000313" key="10">
    <source>
        <dbReference type="Proteomes" id="UP000615593"/>
    </source>
</evidence>
<name>A0ABQ3BLU4_9FLAO</name>
<organism evidence="9 10">
    <name type="scientific">Mesonia mobilis</name>
    <dbReference type="NCBI Taxonomy" id="369791"/>
    <lineage>
        <taxon>Bacteria</taxon>
        <taxon>Pseudomonadati</taxon>
        <taxon>Bacteroidota</taxon>
        <taxon>Flavobacteriia</taxon>
        <taxon>Flavobacteriales</taxon>
        <taxon>Flavobacteriaceae</taxon>
        <taxon>Mesonia</taxon>
    </lineage>
</organism>
<dbReference type="Pfam" id="PF04413">
    <property type="entry name" value="Glycos_transf_N"/>
    <property type="match status" value="1"/>
</dbReference>
<evidence type="ECO:0000256" key="2">
    <source>
        <dbReference type="ARBA" id="ARBA00012621"/>
    </source>
</evidence>
<accession>A0ABQ3BLU4</accession>
<dbReference type="Gene3D" id="3.40.50.11720">
    <property type="entry name" value="3-Deoxy-D-manno-octulosonic-acid transferase, N-terminal domain"/>
    <property type="match status" value="1"/>
</dbReference>
<evidence type="ECO:0000256" key="4">
    <source>
        <dbReference type="ARBA" id="ARBA00022679"/>
    </source>
</evidence>
<reference evidence="10" key="1">
    <citation type="journal article" date="2019" name="Int. J. Syst. Evol. Microbiol.">
        <title>The Global Catalogue of Microorganisms (GCM) 10K type strain sequencing project: providing services to taxonomists for standard genome sequencing and annotation.</title>
        <authorList>
            <consortium name="The Broad Institute Genomics Platform"/>
            <consortium name="The Broad Institute Genome Sequencing Center for Infectious Disease"/>
            <person name="Wu L."/>
            <person name="Ma J."/>
        </authorList>
    </citation>
    <scope>NUCLEOTIDE SEQUENCE [LARGE SCALE GENOMIC DNA]</scope>
    <source>
        <strain evidence="10">KCTC 12708</strain>
    </source>
</reference>
<dbReference type="PANTHER" id="PTHR42755">
    <property type="entry name" value="3-DEOXY-MANNO-OCTULOSONATE CYTIDYLYLTRANSFERASE"/>
    <property type="match status" value="1"/>
</dbReference>